<protein>
    <submittedName>
        <fullName evidence="2">Uncharacterized protein</fullName>
    </submittedName>
</protein>
<dbReference type="GeneID" id="63921716"/>
<feature type="compositionally biased region" description="Low complexity" evidence="1">
    <location>
        <begin position="153"/>
        <end position="162"/>
    </location>
</feature>
<feature type="compositionally biased region" description="Polar residues" evidence="1">
    <location>
        <begin position="192"/>
        <end position="201"/>
    </location>
</feature>
<name>A0A074WFQ9_AURM1</name>
<evidence type="ECO:0000313" key="2">
    <source>
        <dbReference type="EMBL" id="KEQ61321.1"/>
    </source>
</evidence>
<dbReference type="HOGENOM" id="CLU_918209_0_0_1"/>
<feature type="compositionally biased region" description="Acidic residues" evidence="1">
    <location>
        <begin position="74"/>
        <end position="83"/>
    </location>
</feature>
<accession>A0A074WFQ9</accession>
<evidence type="ECO:0000256" key="1">
    <source>
        <dbReference type="SAM" id="MobiDB-lite"/>
    </source>
</evidence>
<feature type="region of interest" description="Disordered" evidence="1">
    <location>
        <begin position="1"/>
        <end position="201"/>
    </location>
</feature>
<keyword evidence="3" id="KW-1185">Reference proteome</keyword>
<gene>
    <name evidence="2" type="ORF">M437DRAFT_85774</name>
</gene>
<feature type="compositionally biased region" description="Low complexity" evidence="1">
    <location>
        <begin position="32"/>
        <end position="41"/>
    </location>
</feature>
<feature type="compositionally biased region" description="Basic and acidic residues" evidence="1">
    <location>
        <begin position="115"/>
        <end position="126"/>
    </location>
</feature>
<dbReference type="RefSeq" id="XP_040878344.1">
    <property type="nucleotide sequence ID" value="XM_041028343.1"/>
</dbReference>
<sequence>MASNSKVRSRSVNDRPNAVNVARPVRARRRSSQQSQQSSNADESSHKTFADAIAHLLPAAGVVSNSRTATEPVVIEDSDDEAESSAYPVTPVSPVAPTFSPLTPAGVNDEVGADSVREKNTPERSPTRKSKKRKATEEIPATPPPRRLRLRSRQSTATSKTTSEPKKTPIPILKAPKSASTTKGKGRAVSAAESTAQIATSSADDSTVLEGANVPQITNPLLALARNIQNPSDFIHSIIESDALTLDSDQRGPSNAAEKMSALKRRRNRIAMLVHQMLRRQRALIHSYDTYDVQTYNPGDSVDPSTAALRYFVGVLREGLDEVESTCNAILAELDDQINNA</sequence>
<proteinExistence type="predicted"/>
<evidence type="ECO:0000313" key="3">
    <source>
        <dbReference type="Proteomes" id="UP000030672"/>
    </source>
</evidence>
<feature type="compositionally biased region" description="Low complexity" evidence="1">
    <location>
        <begin position="15"/>
        <end position="24"/>
    </location>
</feature>
<dbReference type="AlphaFoldDB" id="A0A074WFQ9"/>
<reference evidence="2 3" key="1">
    <citation type="journal article" date="2014" name="BMC Genomics">
        <title>Genome sequencing of four Aureobasidium pullulans varieties: biotechnological potential, stress tolerance, and description of new species.</title>
        <authorList>
            <person name="Gostin Ar C."/>
            <person name="Ohm R.A."/>
            <person name="Kogej T."/>
            <person name="Sonjak S."/>
            <person name="Turk M."/>
            <person name="Zajc J."/>
            <person name="Zalar P."/>
            <person name="Grube M."/>
            <person name="Sun H."/>
            <person name="Han J."/>
            <person name="Sharma A."/>
            <person name="Chiniquy J."/>
            <person name="Ngan C.Y."/>
            <person name="Lipzen A."/>
            <person name="Barry K."/>
            <person name="Grigoriev I.V."/>
            <person name="Gunde-Cimerman N."/>
        </authorList>
    </citation>
    <scope>NUCLEOTIDE SEQUENCE [LARGE SCALE GENOMIC DNA]</scope>
    <source>
        <strain evidence="2 3">CBS 110374</strain>
    </source>
</reference>
<organism evidence="2 3">
    <name type="scientific">Aureobasidium melanogenum (strain CBS 110374)</name>
    <name type="common">Aureobasidium pullulans var. melanogenum</name>
    <dbReference type="NCBI Taxonomy" id="1043003"/>
    <lineage>
        <taxon>Eukaryota</taxon>
        <taxon>Fungi</taxon>
        <taxon>Dikarya</taxon>
        <taxon>Ascomycota</taxon>
        <taxon>Pezizomycotina</taxon>
        <taxon>Dothideomycetes</taxon>
        <taxon>Dothideomycetidae</taxon>
        <taxon>Dothideales</taxon>
        <taxon>Saccotheciaceae</taxon>
        <taxon>Aureobasidium</taxon>
    </lineage>
</organism>
<dbReference type="Proteomes" id="UP000030672">
    <property type="component" value="Unassembled WGS sequence"/>
</dbReference>
<dbReference type="EMBL" id="KL584838">
    <property type="protein sequence ID" value="KEQ61321.1"/>
    <property type="molecule type" value="Genomic_DNA"/>
</dbReference>